<evidence type="ECO:0000313" key="1">
    <source>
        <dbReference type="EMBL" id="CAB4595388.1"/>
    </source>
</evidence>
<organism evidence="1">
    <name type="scientific">freshwater metagenome</name>
    <dbReference type="NCBI Taxonomy" id="449393"/>
    <lineage>
        <taxon>unclassified sequences</taxon>
        <taxon>metagenomes</taxon>
        <taxon>ecological metagenomes</taxon>
    </lineage>
</organism>
<protein>
    <submittedName>
        <fullName evidence="1">Unannotated protein</fullName>
    </submittedName>
</protein>
<name>A0A6J6GEZ0_9ZZZZ</name>
<dbReference type="AlphaFoldDB" id="A0A6J6GEZ0"/>
<proteinExistence type="predicted"/>
<dbReference type="EMBL" id="CAEZUF010000075">
    <property type="protein sequence ID" value="CAB4595388.1"/>
    <property type="molecule type" value="Genomic_DNA"/>
</dbReference>
<reference evidence="1" key="1">
    <citation type="submission" date="2020-05" db="EMBL/GenBank/DDBJ databases">
        <authorList>
            <person name="Chiriac C."/>
            <person name="Salcher M."/>
            <person name="Ghai R."/>
            <person name="Kavagutti S V."/>
        </authorList>
    </citation>
    <scope>NUCLEOTIDE SEQUENCE</scope>
</reference>
<gene>
    <name evidence="1" type="ORF">UFOPK1791_00801</name>
</gene>
<sequence>MTLIGISTCNLEFGASVKSGIGVAITLPFNGVTTSFTFNSTSKSFTSVTGIFSRSEVTRYLPTIKRNLFSKRRKSEL</sequence>
<accession>A0A6J6GEZ0</accession>